<feature type="compositionally biased region" description="Basic residues" evidence="4">
    <location>
        <begin position="139"/>
        <end position="153"/>
    </location>
</feature>
<sequence>MNYNSHSDTDHIHGPSCVHTHTPYHQTLDELDFQRSLHGACSQPDLARAQLLLDRKGARIVNERDANGYTPLHYAARTGNRTLCELLLSHSAEPNAQTASVLTTVFPSLLLPFSPFLLLPVRPNSSTRNTLSTASPPRRFTRPPRRRAPSSLS</sequence>
<dbReference type="OrthoDB" id="194358at2759"/>
<feature type="repeat" description="ANK" evidence="3">
    <location>
        <begin position="67"/>
        <end position="99"/>
    </location>
</feature>
<dbReference type="Proteomes" id="UP000268093">
    <property type="component" value="Unassembled WGS sequence"/>
</dbReference>
<accession>A0A433D9Z6</accession>
<gene>
    <name evidence="5" type="ORF">BC936DRAFT_145448</name>
</gene>
<evidence type="ECO:0000256" key="3">
    <source>
        <dbReference type="PROSITE-ProRule" id="PRU00023"/>
    </source>
</evidence>
<feature type="region of interest" description="Disordered" evidence="4">
    <location>
        <begin position="125"/>
        <end position="153"/>
    </location>
</feature>
<reference evidence="5 6" key="1">
    <citation type="journal article" date="2018" name="New Phytol.">
        <title>Phylogenomics of Endogonaceae and evolution of mycorrhizas within Mucoromycota.</title>
        <authorList>
            <person name="Chang Y."/>
            <person name="Desiro A."/>
            <person name="Na H."/>
            <person name="Sandor L."/>
            <person name="Lipzen A."/>
            <person name="Clum A."/>
            <person name="Barry K."/>
            <person name="Grigoriev I.V."/>
            <person name="Martin F.M."/>
            <person name="Stajich J.E."/>
            <person name="Smith M.E."/>
            <person name="Bonito G."/>
            <person name="Spatafora J.W."/>
        </authorList>
    </citation>
    <scope>NUCLEOTIDE SEQUENCE [LARGE SCALE GENOMIC DNA]</scope>
    <source>
        <strain evidence="5 6">GMNB39</strain>
    </source>
</reference>
<proteinExistence type="predicted"/>
<keyword evidence="2 3" id="KW-0040">ANK repeat</keyword>
<evidence type="ECO:0000313" key="6">
    <source>
        <dbReference type="Proteomes" id="UP000268093"/>
    </source>
</evidence>
<dbReference type="SMART" id="SM00248">
    <property type="entry name" value="ANK"/>
    <property type="match status" value="2"/>
</dbReference>
<dbReference type="PANTHER" id="PTHR24171">
    <property type="entry name" value="ANKYRIN REPEAT DOMAIN-CONTAINING PROTEIN 39-RELATED"/>
    <property type="match status" value="1"/>
</dbReference>
<evidence type="ECO:0000256" key="1">
    <source>
        <dbReference type="ARBA" id="ARBA00022737"/>
    </source>
</evidence>
<keyword evidence="1" id="KW-0677">Repeat</keyword>
<dbReference type="AlphaFoldDB" id="A0A433D9Z6"/>
<dbReference type="InterPro" id="IPR002110">
    <property type="entry name" value="Ankyrin_rpt"/>
</dbReference>
<dbReference type="Gene3D" id="1.25.40.20">
    <property type="entry name" value="Ankyrin repeat-containing domain"/>
    <property type="match status" value="1"/>
</dbReference>
<dbReference type="SUPFAM" id="SSF48403">
    <property type="entry name" value="Ankyrin repeat"/>
    <property type="match status" value="1"/>
</dbReference>
<organism evidence="5 6">
    <name type="scientific">Jimgerdemannia flammicorona</name>
    <dbReference type="NCBI Taxonomy" id="994334"/>
    <lineage>
        <taxon>Eukaryota</taxon>
        <taxon>Fungi</taxon>
        <taxon>Fungi incertae sedis</taxon>
        <taxon>Mucoromycota</taxon>
        <taxon>Mucoromycotina</taxon>
        <taxon>Endogonomycetes</taxon>
        <taxon>Endogonales</taxon>
        <taxon>Endogonaceae</taxon>
        <taxon>Jimgerdemannia</taxon>
    </lineage>
</organism>
<comment type="caution">
    <text evidence="5">The sequence shown here is derived from an EMBL/GenBank/DDBJ whole genome shotgun (WGS) entry which is preliminary data.</text>
</comment>
<dbReference type="PANTHER" id="PTHR24171:SF9">
    <property type="entry name" value="ANKYRIN REPEAT DOMAIN-CONTAINING PROTEIN 39"/>
    <property type="match status" value="1"/>
</dbReference>
<dbReference type="Pfam" id="PF12796">
    <property type="entry name" value="Ank_2"/>
    <property type="match status" value="1"/>
</dbReference>
<evidence type="ECO:0000313" key="5">
    <source>
        <dbReference type="EMBL" id="RUP47690.1"/>
    </source>
</evidence>
<name>A0A433D9Z6_9FUNG</name>
<dbReference type="InterPro" id="IPR036770">
    <property type="entry name" value="Ankyrin_rpt-contain_sf"/>
</dbReference>
<keyword evidence="6" id="KW-1185">Reference proteome</keyword>
<dbReference type="PROSITE" id="PS50088">
    <property type="entry name" value="ANK_REPEAT"/>
    <property type="match status" value="1"/>
</dbReference>
<dbReference type="EMBL" id="RBNI01004223">
    <property type="protein sequence ID" value="RUP47690.1"/>
    <property type="molecule type" value="Genomic_DNA"/>
</dbReference>
<protein>
    <submittedName>
        <fullName evidence="5">Uncharacterized protein</fullName>
    </submittedName>
</protein>
<evidence type="ECO:0000256" key="2">
    <source>
        <dbReference type="ARBA" id="ARBA00023043"/>
    </source>
</evidence>
<evidence type="ECO:0000256" key="4">
    <source>
        <dbReference type="SAM" id="MobiDB-lite"/>
    </source>
</evidence>
<dbReference type="PROSITE" id="PS50297">
    <property type="entry name" value="ANK_REP_REGION"/>
    <property type="match status" value="1"/>
</dbReference>